<gene>
    <name evidence="1" type="ORF">FCN18_33315</name>
</gene>
<dbReference type="EMBL" id="SWMS01000030">
    <property type="protein sequence ID" value="TKG61521.1"/>
    <property type="molecule type" value="Genomic_DNA"/>
</dbReference>
<evidence type="ECO:0000313" key="1">
    <source>
        <dbReference type="EMBL" id="TKG61521.1"/>
    </source>
</evidence>
<evidence type="ECO:0000313" key="2">
    <source>
        <dbReference type="Proteomes" id="UP000309992"/>
    </source>
</evidence>
<dbReference type="SUPFAM" id="SSF46955">
    <property type="entry name" value="Putative DNA-binding domain"/>
    <property type="match status" value="1"/>
</dbReference>
<organism evidence="1 2">
    <name type="scientific">Prauserella endophytica</name>
    <dbReference type="NCBI Taxonomy" id="1592324"/>
    <lineage>
        <taxon>Bacteria</taxon>
        <taxon>Bacillati</taxon>
        <taxon>Actinomycetota</taxon>
        <taxon>Actinomycetes</taxon>
        <taxon>Pseudonocardiales</taxon>
        <taxon>Pseudonocardiaceae</taxon>
        <taxon>Prauserella</taxon>
        <taxon>Prauserella coralliicola group</taxon>
    </lineage>
</organism>
<name>A0ABY2RUY7_9PSEU</name>
<dbReference type="Proteomes" id="UP000309992">
    <property type="component" value="Unassembled WGS sequence"/>
</dbReference>
<proteinExistence type="predicted"/>
<protein>
    <recommendedName>
        <fullName evidence="3">DNA-binding protein</fullName>
    </recommendedName>
</protein>
<dbReference type="InterPro" id="IPR009061">
    <property type="entry name" value="DNA-bd_dom_put_sf"/>
</dbReference>
<keyword evidence="2" id="KW-1185">Reference proteome</keyword>
<dbReference type="RefSeq" id="WP_137096997.1">
    <property type="nucleotide sequence ID" value="NZ_SWMS01000030.1"/>
</dbReference>
<comment type="caution">
    <text evidence="1">The sequence shown here is derived from an EMBL/GenBank/DDBJ whole genome shotgun (WGS) entry which is preliminary data.</text>
</comment>
<reference evidence="1 2" key="1">
    <citation type="journal article" date="2015" name="Antonie Van Leeuwenhoek">
        <title>Prauserella endophytica sp. nov., an endophytic actinobacterium isolated from Tamarix taklamakanensis.</title>
        <authorList>
            <person name="Liu J.M."/>
            <person name="Habden X."/>
            <person name="Guo L."/>
            <person name="Tuo L."/>
            <person name="Jiang Z.K."/>
            <person name="Liu S.W."/>
            <person name="Liu X.F."/>
            <person name="Chen L."/>
            <person name="Li R.F."/>
            <person name="Zhang Y.Q."/>
            <person name="Sun C.H."/>
        </authorList>
    </citation>
    <scope>NUCLEOTIDE SEQUENCE [LARGE SCALE GENOMIC DNA]</scope>
    <source>
        <strain evidence="1 2">CGMCC 4.7182</strain>
    </source>
</reference>
<sequence length="455" mass="51587">MSREYIPIANGTSTDHPYPNIPFVDDTHLPLDDPDAIEAMGRGVGDGRWGRSDTGASINGERYGAWAATTNDEKNPKYVWCVLNDADYGRSVLLFHAAVGSIHDDYWFERPRTFLRRRGGYWWNGSDWYRPRQVIDWSTETYDARQVRKSTTILAADLLDSTADPARGKVYQVLTLEPHAVDTGQWRHDLARWARSRAIDSRPLDQCIVTVEAPEFDHLLTLDEVAETVGIEASTLRAYITRDEADVPTPQDTSGGRMRWAKPVINDWVERRRRDDVGRVLSRGSEDLSPHLQAMWDLMSKNLENGLRRSPTPLKRREDPHRVARELGWTAALVADKPQLSADTLRMTVEYAVLYNLRDGLREERWPGDYCGFPPQIEQLLGWFVQRHPGSTPQLFGSIIQVAKHDFNVGEAVTANSLRRATRSGLAIAGFEEGDVDDYLHLALPPSMQKPRSVN</sequence>
<accession>A0ABY2RUY7</accession>
<evidence type="ECO:0008006" key="3">
    <source>
        <dbReference type="Google" id="ProtNLM"/>
    </source>
</evidence>